<accession>A0A517VWV2</accession>
<sequence precursor="true">MQIRHFKKGLCAAVLLFGAIGLANYSLENKTEKDPSSAYFFSTDVVQFYPASAEEELYNQREVLEQYKKEIKRNRAE</sequence>
<dbReference type="KEGG" id="gaw:V144x_29580"/>
<dbReference type="Proteomes" id="UP000318704">
    <property type="component" value="Chromosome"/>
</dbReference>
<evidence type="ECO:0000256" key="1">
    <source>
        <dbReference type="SAM" id="SignalP"/>
    </source>
</evidence>
<feature type="signal peptide" evidence="1">
    <location>
        <begin position="1"/>
        <end position="23"/>
    </location>
</feature>
<protein>
    <submittedName>
        <fullName evidence="2">Uncharacterized protein</fullName>
    </submittedName>
</protein>
<dbReference type="RefSeq" id="WP_144985829.1">
    <property type="nucleotide sequence ID" value="NZ_CP037920.1"/>
</dbReference>
<evidence type="ECO:0000313" key="3">
    <source>
        <dbReference type="Proteomes" id="UP000318704"/>
    </source>
</evidence>
<keyword evidence="1" id="KW-0732">Signal</keyword>
<organism evidence="2 3">
    <name type="scientific">Gimesia aquarii</name>
    <dbReference type="NCBI Taxonomy" id="2527964"/>
    <lineage>
        <taxon>Bacteria</taxon>
        <taxon>Pseudomonadati</taxon>
        <taxon>Planctomycetota</taxon>
        <taxon>Planctomycetia</taxon>
        <taxon>Planctomycetales</taxon>
        <taxon>Planctomycetaceae</taxon>
        <taxon>Gimesia</taxon>
    </lineage>
</organism>
<evidence type="ECO:0000313" key="2">
    <source>
        <dbReference type="EMBL" id="QDT97483.1"/>
    </source>
</evidence>
<proteinExistence type="predicted"/>
<dbReference type="EMBL" id="CP037920">
    <property type="protein sequence ID" value="QDT97483.1"/>
    <property type="molecule type" value="Genomic_DNA"/>
</dbReference>
<reference evidence="2 3" key="1">
    <citation type="submission" date="2019-03" db="EMBL/GenBank/DDBJ databases">
        <title>Deep-cultivation of Planctomycetes and their phenomic and genomic characterization uncovers novel biology.</title>
        <authorList>
            <person name="Wiegand S."/>
            <person name="Jogler M."/>
            <person name="Boedeker C."/>
            <person name="Pinto D."/>
            <person name="Vollmers J."/>
            <person name="Rivas-Marin E."/>
            <person name="Kohn T."/>
            <person name="Peeters S.H."/>
            <person name="Heuer A."/>
            <person name="Rast P."/>
            <person name="Oberbeckmann S."/>
            <person name="Bunk B."/>
            <person name="Jeske O."/>
            <person name="Meyerdierks A."/>
            <person name="Storesund J.E."/>
            <person name="Kallscheuer N."/>
            <person name="Luecker S."/>
            <person name="Lage O.M."/>
            <person name="Pohl T."/>
            <person name="Merkel B.J."/>
            <person name="Hornburger P."/>
            <person name="Mueller R.-W."/>
            <person name="Bruemmer F."/>
            <person name="Labrenz M."/>
            <person name="Spormann A.M."/>
            <person name="Op den Camp H."/>
            <person name="Overmann J."/>
            <person name="Amann R."/>
            <person name="Jetten M.S.M."/>
            <person name="Mascher T."/>
            <person name="Medema M.H."/>
            <person name="Devos D.P."/>
            <person name="Kaster A.-K."/>
            <person name="Ovreas L."/>
            <person name="Rohde M."/>
            <person name="Galperin M.Y."/>
            <person name="Jogler C."/>
        </authorList>
    </citation>
    <scope>NUCLEOTIDE SEQUENCE [LARGE SCALE GENOMIC DNA]</scope>
    <source>
        <strain evidence="2 3">V144</strain>
    </source>
</reference>
<dbReference type="AlphaFoldDB" id="A0A517VWV2"/>
<name>A0A517VWV2_9PLAN</name>
<gene>
    <name evidence="2" type="ORF">V144x_29580</name>
</gene>
<feature type="chain" id="PRO_5021763007" evidence="1">
    <location>
        <begin position="24"/>
        <end position="77"/>
    </location>
</feature>